<accession>A0AAE9F057</accession>
<evidence type="ECO:0000313" key="2">
    <source>
        <dbReference type="EMBL" id="UMM31959.1"/>
    </source>
</evidence>
<dbReference type="Proteomes" id="UP000829354">
    <property type="component" value="Chromosome V"/>
</dbReference>
<sequence>MLPDINRTDMENAESSSSGYSSMLTSPQSSDEDSLLKTIRSKTQLELRSPLSSNRHVDYLETDEEVEIQEDEEEECEFRPVHDPNELEPHKEWYQKLLMFGVEFKQGLRGPFPPFPPPPLPSAMIAASRAISYNAFEAVKKAATSLSFQARSPNTTSLENRAQRFSPSDFQPLPPPHVYLQMIRTLAPHQYIDLTYALAGSVLLEMGVKVPEAYPPLPPKIEPFRDLEAEERAHLTEMSSQSSSEGEYSDASEHSRFIDKLKRRKNRERRAAREIRIAAKQLHEPSICVNDAEEMKKETFSRESVYKEKTLSTFVKKMVNRRPPLPPQFLLPNLHQKRGLPFPSPPFIPPPPVLIPIPYPVDVPFDPPIMCVPISMYLLSPPETPSSSTSSLHNNNQLSEIEKLQDNVSLLELRKKD</sequence>
<feature type="region of interest" description="Disordered" evidence="1">
    <location>
        <begin position="233"/>
        <end position="265"/>
    </location>
</feature>
<evidence type="ECO:0000256" key="1">
    <source>
        <dbReference type="SAM" id="MobiDB-lite"/>
    </source>
</evidence>
<feature type="compositionally biased region" description="Low complexity" evidence="1">
    <location>
        <begin position="15"/>
        <end position="26"/>
    </location>
</feature>
<feature type="compositionally biased region" description="Basic and acidic residues" evidence="1">
    <location>
        <begin position="1"/>
        <end position="10"/>
    </location>
</feature>
<protein>
    <submittedName>
        <fullName evidence="2">Uncharacterized protein</fullName>
    </submittedName>
</protein>
<keyword evidence="3" id="KW-1185">Reference proteome</keyword>
<dbReference type="EMBL" id="CP092624">
    <property type="protein sequence ID" value="UMM31959.1"/>
    <property type="molecule type" value="Genomic_DNA"/>
</dbReference>
<gene>
    <name evidence="2" type="ORF">L5515_005943</name>
</gene>
<feature type="compositionally biased region" description="Low complexity" evidence="1">
    <location>
        <begin position="237"/>
        <end position="246"/>
    </location>
</feature>
<reference evidence="2 3" key="1">
    <citation type="submission" date="2022-04" db="EMBL/GenBank/DDBJ databases">
        <title>Chromosome-level reference genomes for two strains of Caenorhabditis briggsae: an improved platform for comparative genomics.</title>
        <authorList>
            <person name="Stevens L."/>
            <person name="Andersen E."/>
        </authorList>
    </citation>
    <scope>NUCLEOTIDE SEQUENCE [LARGE SCALE GENOMIC DNA]</scope>
    <source>
        <strain evidence="2">VX34</strain>
        <tissue evidence="2">Whole-organism</tissue>
    </source>
</reference>
<feature type="region of interest" description="Disordered" evidence="1">
    <location>
        <begin position="1"/>
        <end position="43"/>
    </location>
</feature>
<feature type="compositionally biased region" description="Basic and acidic residues" evidence="1">
    <location>
        <begin position="251"/>
        <end position="260"/>
    </location>
</feature>
<proteinExistence type="predicted"/>
<organism evidence="2 3">
    <name type="scientific">Caenorhabditis briggsae</name>
    <dbReference type="NCBI Taxonomy" id="6238"/>
    <lineage>
        <taxon>Eukaryota</taxon>
        <taxon>Metazoa</taxon>
        <taxon>Ecdysozoa</taxon>
        <taxon>Nematoda</taxon>
        <taxon>Chromadorea</taxon>
        <taxon>Rhabditida</taxon>
        <taxon>Rhabditina</taxon>
        <taxon>Rhabditomorpha</taxon>
        <taxon>Rhabditoidea</taxon>
        <taxon>Rhabditidae</taxon>
        <taxon>Peloderinae</taxon>
        <taxon>Caenorhabditis</taxon>
    </lineage>
</organism>
<name>A0AAE9F057_CAEBR</name>
<dbReference type="AlphaFoldDB" id="A0AAE9F057"/>
<evidence type="ECO:0000313" key="3">
    <source>
        <dbReference type="Proteomes" id="UP000829354"/>
    </source>
</evidence>